<evidence type="ECO:0000313" key="2">
    <source>
        <dbReference type="Proteomes" id="UP000025947"/>
    </source>
</evidence>
<accession>A0A051UFX2</accession>
<organism evidence="1 2">
    <name type="scientific">Mycobacterium [tuberculosis] TKK-01-0051</name>
    <dbReference type="NCBI Taxonomy" id="1324261"/>
    <lineage>
        <taxon>Bacteria</taxon>
        <taxon>Bacillati</taxon>
        <taxon>Actinomycetota</taxon>
        <taxon>Actinomycetes</taxon>
        <taxon>Mycobacteriales</taxon>
        <taxon>Mycobacteriaceae</taxon>
        <taxon>Mycobacterium</taxon>
        <taxon>Mycobacterium avium complex (MAC)</taxon>
    </lineage>
</organism>
<proteinExistence type="predicted"/>
<dbReference type="HOGENOM" id="CLU_214434_0_0_11"/>
<name>A0A051UFX2_9MYCO</name>
<evidence type="ECO:0000313" key="1">
    <source>
        <dbReference type="EMBL" id="KBZ68144.1"/>
    </source>
</evidence>
<dbReference type="RefSeq" id="WP_007768972.1">
    <property type="nucleotide sequence ID" value="NZ_KK328284.1"/>
</dbReference>
<keyword evidence="2" id="KW-1185">Reference proteome</keyword>
<reference evidence="1 2" key="1">
    <citation type="submission" date="2014-04" db="EMBL/GenBank/DDBJ databases">
        <title>The Genome Sequence of Mycobacterium tuberculosis TKK-01-0051.</title>
        <authorList>
            <consortium name="The Broad Institute Genomics Platform"/>
            <consortium name="The Broad Institute Genome Sequencing Center for Infectious Disease"/>
            <person name="Earl A.M."/>
            <person name="Cohen K."/>
            <person name="Pym A."/>
            <person name="Bishai W."/>
            <person name="Maharaj K."/>
            <person name="Desjardins C."/>
            <person name="Abeel T."/>
            <person name="Young S."/>
            <person name="Zeng Q."/>
            <person name="Gargeya S."/>
            <person name="Abouelleil A."/>
            <person name="Alvarado L."/>
            <person name="Chapman S.B."/>
            <person name="Gainer-Dewar J."/>
            <person name="Goldberg J."/>
            <person name="Griggs A."/>
            <person name="Gujja S."/>
            <person name="Hansen M."/>
            <person name="Howarth C."/>
            <person name="Imamovic A."/>
            <person name="Larimer J."/>
            <person name="Murphy C."/>
            <person name="Naylor J."/>
            <person name="Pearson M."/>
            <person name="Poon T.W."/>
            <person name="Priest M."/>
            <person name="Roberts A."/>
            <person name="Saif S."/>
            <person name="Shea T."/>
            <person name="Sykes S."/>
            <person name="Wortman J."/>
            <person name="Nusbaum C."/>
            <person name="Birren B."/>
        </authorList>
    </citation>
    <scope>NUCLEOTIDE SEQUENCE [LARGE SCALE GENOMIC DNA]</scope>
    <source>
        <strain evidence="1 2">TKK-01-0051</strain>
    </source>
</reference>
<dbReference type="GeneID" id="58487694"/>
<dbReference type="AlphaFoldDB" id="A0A051UFX2"/>
<dbReference type="EMBL" id="JLXW01000002">
    <property type="protein sequence ID" value="KBZ68144.1"/>
    <property type="molecule type" value="Genomic_DNA"/>
</dbReference>
<protein>
    <submittedName>
        <fullName evidence="1">Uncharacterized protein</fullName>
    </submittedName>
</protein>
<sequence length="54" mass="6239">MEPRRETASINNIRTAIRQLSVRAQLANKEGRYSDAAELESRIQGFRDELSHRP</sequence>
<dbReference type="Proteomes" id="UP000025947">
    <property type="component" value="Unassembled WGS sequence"/>
</dbReference>
<dbReference type="PATRIC" id="fig|1324261.3.peg.701"/>
<gene>
    <name evidence="1" type="ORF">K875_00689</name>
</gene>
<comment type="caution">
    <text evidence="1">The sequence shown here is derived from an EMBL/GenBank/DDBJ whole genome shotgun (WGS) entry which is preliminary data.</text>
</comment>